<proteinExistence type="predicted"/>
<protein>
    <submittedName>
        <fullName evidence="1">Uncharacterized protein</fullName>
    </submittedName>
</protein>
<dbReference type="EMBL" id="ML975469">
    <property type="protein sequence ID" value="KAF1829075.1"/>
    <property type="molecule type" value="Genomic_DNA"/>
</dbReference>
<evidence type="ECO:0000313" key="1">
    <source>
        <dbReference type="EMBL" id="KAF1829075.1"/>
    </source>
</evidence>
<evidence type="ECO:0000313" key="2">
    <source>
        <dbReference type="Proteomes" id="UP000800040"/>
    </source>
</evidence>
<organism evidence="1 2">
    <name type="scientific">Decorospora gaudefroyi</name>
    <dbReference type="NCBI Taxonomy" id="184978"/>
    <lineage>
        <taxon>Eukaryota</taxon>
        <taxon>Fungi</taxon>
        <taxon>Dikarya</taxon>
        <taxon>Ascomycota</taxon>
        <taxon>Pezizomycotina</taxon>
        <taxon>Dothideomycetes</taxon>
        <taxon>Pleosporomycetidae</taxon>
        <taxon>Pleosporales</taxon>
        <taxon>Pleosporineae</taxon>
        <taxon>Pleosporaceae</taxon>
        <taxon>Decorospora</taxon>
    </lineage>
</organism>
<dbReference type="AlphaFoldDB" id="A0A6A5JWP6"/>
<sequence length="236" mass="26443">MRILEYRLLIPNGLDARTYKIHSHRALPPLLLASKETNVLAMDVWTKNKFSLLWPSPASLRREAADNGPRNYEGDLRMLRPRLSIATRVRTLEVDLLLPHQWFKMLGYGDRRAWDLLIMPAGGSTAQSGDNSVGGIVHTASTWQLDFPRVRDLTIILTLGDTSCISSMHMNRVPEIAGWFRQHSTHLSANRVVVKVMEMKCGGYSTGKADNDVEVCPHGCAENIAKGLESLVQIRT</sequence>
<name>A0A6A5JWP6_9PLEO</name>
<gene>
    <name evidence="1" type="ORF">BDW02DRAFT_184882</name>
</gene>
<dbReference type="Proteomes" id="UP000800040">
    <property type="component" value="Unassembled WGS sequence"/>
</dbReference>
<accession>A0A6A5JWP6</accession>
<keyword evidence="2" id="KW-1185">Reference proteome</keyword>
<reference evidence="1" key="1">
    <citation type="submission" date="2020-01" db="EMBL/GenBank/DDBJ databases">
        <authorList>
            <consortium name="DOE Joint Genome Institute"/>
            <person name="Haridas S."/>
            <person name="Albert R."/>
            <person name="Binder M."/>
            <person name="Bloem J."/>
            <person name="Labutti K."/>
            <person name="Salamov A."/>
            <person name="Andreopoulos B."/>
            <person name="Baker S.E."/>
            <person name="Barry K."/>
            <person name="Bills G."/>
            <person name="Bluhm B.H."/>
            <person name="Cannon C."/>
            <person name="Castanera R."/>
            <person name="Culley D.E."/>
            <person name="Daum C."/>
            <person name="Ezra D."/>
            <person name="Gonzalez J.B."/>
            <person name="Henrissat B."/>
            <person name="Kuo A."/>
            <person name="Liang C."/>
            <person name="Lipzen A."/>
            <person name="Lutzoni F."/>
            <person name="Magnuson J."/>
            <person name="Mondo S."/>
            <person name="Nolan M."/>
            <person name="Ohm R."/>
            <person name="Pangilinan J."/>
            <person name="Park H.-J."/>
            <person name="Ramirez L."/>
            <person name="Alfaro M."/>
            <person name="Sun H."/>
            <person name="Tritt A."/>
            <person name="Yoshinaga Y."/>
            <person name="Zwiers L.-H."/>
            <person name="Turgeon B.G."/>
            <person name="Goodwin S.B."/>
            <person name="Spatafora J.W."/>
            <person name="Crous P.W."/>
            <person name="Grigoriev I.V."/>
        </authorList>
    </citation>
    <scope>NUCLEOTIDE SEQUENCE</scope>
    <source>
        <strain evidence="1">P77</strain>
    </source>
</reference>